<reference evidence="1 2" key="1">
    <citation type="journal article" date="2014" name="Appl. Microbiol. Biotechnol.">
        <title>Transformable facultative thermophile Geobacillus stearothermophilus NUB3621 as a host strain for metabolic engineering.</title>
        <authorList>
            <person name="Blanchard K."/>
            <person name="Robic S."/>
            <person name="Matsumura I."/>
        </authorList>
    </citation>
    <scope>NUCLEOTIDE SEQUENCE [LARGE SCALE GENOMIC DNA]</scope>
    <source>
        <strain evidence="1 2">NUB3621</strain>
    </source>
</reference>
<proteinExistence type="predicted"/>
<gene>
    <name evidence="1" type="ORF">H839_08474</name>
</gene>
<accession>A0ABC9VGK6</accession>
<evidence type="ECO:0000313" key="2">
    <source>
        <dbReference type="Proteomes" id="UP000023566"/>
    </source>
</evidence>
<organism evidence="1 2">
    <name type="scientific">Parageobacillus genomosp. 1</name>
    <dbReference type="NCBI Taxonomy" id="1295642"/>
    <lineage>
        <taxon>Bacteria</taxon>
        <taxon>Bacillati</taxon>
        <taxon>Bacillota</taxon>
        <taxon>Bacilli</taxon>
        <taxon>Bacillales</taxon>
        <taxon>Anoxybacillaceae</taxon>
        <taxon>Parageobacillus</taxon>
    </lineage>
</organism>
<dbReference type="Proteomes" id="UP000023566">
    <property type="component" value="Chromosome"/>
</dbReference>
<dbReference type="AlphaFoldDB" id="A0ABC9VGK6"/>
<keyword evidence="2" id="KW-1185">Reference proteome</keyword>
<comment type="caution">
    <text evidence="1">The sequence shown here is derived from an EMBL/GenBank/DDBJ whole genome shotgun (WGS) entry which is preliminary data.</text>
</comment>
<protein>
    <submittedName>
        <fullName evidence="1">Phage protein</fullName>
    </submittedName>
</protein>
<dbReference type="InterPro" id="IPR025855">
    <property type="entry name" value="Replic_Relax"/>
</dbReference>
<name>A0ABC9VGK6_9BACL</name>
<evidence type="ECO:0000313" key="1">
    <source>
        <dbReference type="EMBL" id="EZP77654.1"/>
    </source>
</evidence>
<sequence>MDKLGCLKRSQLQMILGISDVRMMNRILYRMRKYLNHVYLGEYAYYLNKKGREAVGSDREFRKNSQIEHHLMRNDVYIFYHYPKDWRVECPVTWKENGKEYSIISDARFTYHDMTYFVEVDVQQKMVKNRSKIKKYASLFRVMQKQGVGEPILLWYTVSPERKAKLEEWCKEYDVPHEVLCKYTG</sequence>
<dbReference type="Pfam" id="PF13814">
    <property type="entry name" value="Replic_Relax"/>
    <property type="match status" value="1"/>
</dbReference>
<dbReference type="EMBL" id="AOTZ01000004">
    <property type="protein sequence ID" value="EZP77654.1"/>
    <property type="molecule type" value="Genomic_DNA"/>
</dbReference>